<dbReference type="AlphaFoldDB" id="A0AAN9LIV5"/>
<proteinExistence type="predicted"/>
<keyword evidence="2" id="KW-1185">Reference proteome</keyword>
<accession>A0AAN9LIV5</accession>
<organism evidence="1 2">
    <name type="scientific">Phaseolus coccineus</name>
    <name type="common">Scarlet runner bean</name>
    <name type="synonym">Phaseolus multiflorus</name>
    <dbReference type="NCBI Taxonomy" id="3886"/>
    <lineage>
        <taxon>Eukaryota</taxon>
        <taxon>Viridiplantae</taxon>
        <taxon>Streptophyta</taxon>
        <taxon>Embryophyta</taxon>
        <taxon>Tracheophyta</taxon>
        <taxon>Spermatophyta</taxon>
        <taxon>Magnoliopsida</taxon>
        <taxon>eudicotyledons</taxon>
        <taxon>Gunneridae</taxon>
        <taxon>Pentapetalae</taxon>
        <taxon>rosids</taxon>
        <taxon>fabids</taxon>
        <taxon>Fabales</taxon>
        <taxon>Fabaceae</taxon>
        <taxon>Papilionoideae</taxon>
        <taxon>50 kb inversion clade</taxon>
        <taxon>NPAAA clade</taxon>
        <taxon>indigoferoid/millettioid clade</taxon>
        <taxon>Phaseoleae</taxon>
        <taxon>Phaseolus</taxon>
    </lineage>
</organism>
<evidence type="ECO:0000313" key="2">
    <source>
        <dbReference type="Proteomes" id="UP001374584"/>
    </source>
</evidence>
<protein>
    <submittedName>
        <fullName evidence="1">Uncharacterized protein</fullName>
    </submittedName>
</protein>
<sequence>MVLGLNKQTKPAYSSHRLGMCHDVVDTSKLESDLLGGMYDGALLSDHLQDCWRHCLLCITVTQADFKCSPPCVTLQFERARGLKRVEKRNAVQVEIRRAHGEAVDHNEPVVVNAQKNLIRRIFFRGSLDLFVLVSFVDYVALRL</sequence>
<dbReference type="Proteomes" id="UP001374584">
    <property type="component" value="Unassembled WGS sequence"/>
</dbReference>
<comment type="caution">
    <text evidence="1">The sequence shown here is derived from an EMBL/GenBank/DDBJ whole genome shotgun (WGS) entry which is preliminary data.</text>
</comment>
<evidence type="ECO:0000313" key="1">
    <source>
        <dbReference type="EMBL" id="KAK7334974.1"/>
    </source>
</evidence>
<gene>
    <name evidence="1" type="ORF">VNO80_26743</name>
</gene>
<reference evidence="1 2" key="1">
    <citation type="submission" date="2024-01" db="EMBL/GenBank/DDBJ databases">
        <title>The genomes of 5 underutilized Papilionoideae crops provide insights into root nodulation and disease resistanc.</title>
        <authorList>
            <person name="Jiang F."/>
        </authorList>
    </citation>
    <scope>NUCLEOTIDE SEQUENCE [LARGE SCALE GENOMIC DNA]</scope>
    <source>
        <strain evidence="1">JINMINGXINNONG_FW02</strain>
        <tissue evidence="1">Leaves</tissue>
    </source>
</reference>
<name>A0AAN9LIV5_PHACN</name>
<dbReference type="EMBL" id="JAYMYR010000010">
    <property type="protein sequence ID" value="KAK7334974.1"/>
    <property type="molecule type" value="Genomic_DNA"/>
</dbReference>